<dbReference type="PROSITE" id="PS00912">
    <property type="entry name" value="DHODEHASE_2"/>
    <property type="match status" value="1"/>
</dbReference>
<comment type="similarity">
    <text evidence="2">Belongs to the nitronate monooxygenase family. NMO class I subfamily.</text>
</comment>
<comment type="catalytic activity">
    <reaction evidence="9">
        <text>3 propionate 3-nitronate + 3 O2 + H2O = 3 3-oxopropanoate + 2 nitrate + nitrite + H2O2 + 3 H(+)</text>
        <dbReference type="Rhea" id="RHEA:57332"/>
        <dbReference type="ChEBI" id="CHEBI:15377"/>
        <dbReference type="ChEBI" id="CHEBI:15378"/>
        <dbReference type="ChEBI" id="CHEBI:15379"/>
        <dbReference type="ChEBI" id="CHEBI:16240"/>
        <dbReference type="ChEBI" id="CHEBI:16301"/>
        <dbReference type="ChEBI" id="CHEBI:17632"/>
        <dbReference type="ChEBI" id="CHEBI:33190"/>
        <dbReference type="ChEBI" id="CHEBI:136067"/>
    </reaction>
</comment>
<gene>
    <name evidence="11" type="ORF">FB468_2635</name>
</gene>
<proteinExistence type="inferred from homology"/>
<dbReference type="GO" id="GO:0016627">
    <property type="term" value="F:oxidoreductase activity, acting on the CH-CH group of donors"/>
    <property type="evidence" value="ECO:0007669"/>
    <property type="project" value="InterPro"/>
</dbReference>
<organism evidence="11 12">
    <name type="scientific">Leucobacter komagatae</name>
    <dbReference type="NCBI Taxonomy" id="55969"/>
    <lineage>
        <taxon>Bacteria</taxon>
        <taxon>Bacillati</taxon>
        <taxon>Actinomycetota</taxon>
        <taxon>Actinomycetes</taxon>
        <taxon>Micrococcales</taxon>
        <taxon>Microbacteriaceae</taxon>
        <taxon>Leucobacter</taxon>
    </lineage>
</organism>
<evidence type="ECO:0000256" key="3">
    <source>
        <dbReference type="ARBA" id="ARBA00022575"/>
    </source>
</evidence>
<dbReference type="EMBL" id="VFON01000001">
    <property type="protein sequence ID" value="TQL44574.1"/>
    <property type="molecule type" value="Genomic_DNA"/>
</dbReference>
<sequence>MTQTFLTSRLPIVAAPMAGGATTVALAAAAAEGGAFPFLAAGYKAPEALRDEVAALRGRTGDFGVNLFVPGRGEVDVVGFAAYAAAISDELGAYGLKLGRVPAEDDDAWGAKLQVLREDPVPVVSLTFGLPPTSDIALLKRAGSAIVATVTTADEARAADEAGVDALIVQGPAAGGHSATWDAQRRITDGSTADTLAAVAAVSRLPLIAAGGVDGADAVRGLLSGGAEAVAVGTLLLRTDEAGTSETHRRALASDEFDETVVTRVFTGRPARALRNGFVDRHAHEEITAYPAVHHLTRELRARAGAAGDADRLHLWAGTGYRAAKAEPVAQTIARLTAGL</sequence>
<dbReference type="GO" id="GO:0006207">
    <property type="term" value="P:'de novo' pyrimidine nucleobase biosynthetic process"/>
    <property type="evidence" value="ECO:0007669"/>
    <property type="project" value="InterPro"/>
</dbReference>
<evidence type="ECO:0000313" key="12">
    <source>
        <dbReference type="Proteomes" id="UP000319094"/>
    </source>
</evidence>
<dbReference type="Pfam" id="PF03060">
    <property type="entry name" value="NMO"/>
    <property type="match status" value="1"/>
</dbReference>
<keyword evidence="10" id="KW-0732">Signal</keyword>
<keyword evidence="3" id="KW-0216">Detoxification</keyword>
<dbReference type="PANTHER" id="PTHR42747">
    <property type="entry name" value="NITRONATE MONOOXYGENASE-RELATED"/>
    <property type="match status" value="1"/>
</dbReference>
<dbReference type="InterPro" id="IPR001295">
    <property type="entry name" value="Dihydroorotate_DH_CS"/>
</dbReference>
<accession>A0A542Y9A3</accession>
<dbReference type="InterPro" id="IPR013785">
    <property type="entry name" value="Aldolase_TIM"/>
</dbReference>
<feature type="signal peptide" evidence="10">
    <location>
        <begin position="1"/>
        <end position="27"/>
    </location>
</feature>
<evidence type="ECO:0000256" key="1">
    <source>
        <dbReference type="ARBA" id="ARBA00001917"/>
    </source>
</evidence>
<evidence type="ECO:0000313" key="11">
    <source>
        <dbReference type="EMBL" id="TQL44574.1"/>
    </source>
</evidence>
<keyword evidence="4" id="KW-0285">Flavoprotein</keyword>
<keyword evidence="12" id="KW-1185">Reference proteome</keyword>
<protein>
    <recommendedName>
        <fullName evidence="8">Propionate 3-nitronate monooxygenase</fullName>
    </recommendedName>
</protein>
<keyword evidence="6" id="KW-0560">Oxidoreductase</keyword>
<dbReference type="GO" id="GO:0009636">
    <property type="term" value="P:response to toxic substance"/>
    <property type="evidence" value="ECO:0007669"/>
    <property type="project" value="UniProtKB-KW"/>
</dbReference>
<dbReference type="PANTHER" id="PTHR42747:SF3">
    <property type="entry name" value="NITRONATE MONOOXYGENASE-RELATED"/>
    <property type="match status" value="1"/>
</dbReference>
<reference evidence="11 12" key="1">
    <citation type="submission" date="2019-06" db="EMBL/GenBank/DDBJ databases">
        <title>Sequencing the genomes of 1000 actinobacteria strains.</title>
        <authorList>
            <person name="Klenk H.-P."/>
        </authorList>
    </citation>
    <scope>NUCLEOTIDE SEQUENCE [LARGE SCALE GENOMIC DNA]</scope>
    <source>
        <strain evidence="11 12">DSM 8803</strain>
    </source>
</reference>
<dbReference type="Proteomes" id="UP000319094">
    <property type="component" value="Unassembled WGS sequence"/>
</dbReference>
<evidence type="ECO:0000256" key="5">
    <source>
        <dbReference type="ARBA" id="ARBA00022643"/>
    </source>
</evidence>
<comment type="caution">
    <text evidence="11">The sequence shown here is derived from an EMBL/GenBank/DDBJ whole genome shotgun (WGS) entry which is preliminary data.</text>
</comment>
<keyword evidence="7" id="KW-0503">Monooxygenase</keyword>
<evidence type="ECO:0000256" key="6">
    <source>
        <dbReference type="ARBA" id="ARBA00023002"/>
    </source>
</evidence>
<evidence type="ECO:0000256" key="8">
    <source>
        <dbReference type="ARBA" id="ARBA00031155"/>
    </source>
</evidence>
<evidence type="ECO:0000256" key="4">
    <source>
        <dbReference type="ARBA" id="ARBA00022630"/>
    </source>
</evidence>
<dbReference type="GO" id="GO:0018580">
    <property type="term" value="F:nitronate monooxygenase activity"/>
    <property type="evidence" value="ECO:0007669"/>
    <property type="project" value="InterPro"/>
</dbReference>
<evidence type="ECO:0000256" key="9">
    <source>
        <dbReference type="ARBA" id="ARBA00049401"/>
    </source>
</evidence>
<dbReference type="InterPro" id="IPR004136">
    <property type="entry name" value="NMO"/>
</dbReference>
<dbReference type="Gene3D" id="3.20.20.70">
    <property type="entry name" value="Aldolase class I"/>
    <property type="match status" value="1"/>
</dbReference>
<comment type="cofactor">
    <cofactor evidence="1">
        <name>FMN</name>
        <dbReference type="ChEBI" id="CHEBI:58210"/>
    </cofactor>
</comment>
<feature type="chain" id="PRO_5039410551" description="Propionate 3-nitronate monooxygenase" evidence="10">
    <location>
        <begin position="28"/>
        <end position="340"/>
    </location>
</feature>
<name>A0A542Y9A3_9MICO</name>
<evidence type="ECO:0000256" key="10">
    <source>
        <dbReference type="SAM" id="SignalP"/>
    </source>
</evidence>
<dbReference type="AlphaFoldDB" id="A0A542Y9A3"/>
<dbReference type="SUPFAM" id="SSF51412">
    <property type="entry name" value="Inosine monophosphate dehydrogenase (IMPDH)"/>
    <property type="match status" value="1"/>
</dbReference>
<keyword evidence="5" id="KW-0288">FMN</keyword>
<evidence type="ECO:0000256" key="7">
    <source>
        <dbReference type="ARBA" id="ARBA00023033"/>
    </source>
</evidence>
<dbReference type="RefSeq" id="WP_246055884.1">
    <property type="nucleotide sequence ID" value="NZ_BAAAUY010000003.1"/>
</dbReference>
<dbReference type="CDD" id="cd04730">
    <property type="entry name" value="NPD_like"/>
    <property type="match status" value="1"/>
</dbReference>
<evidence type="ECO:0000256" key="2">
    <source>
        <dbReference type="ARBA" id="ARBA00009881"/>
    </source>
</evidence>